<evidence type="ECO:0000313" key="4">
    <source>
        <dbReference type="Proteomes" id="UP001190700"/>
    </source>
</evidence>
<accession>A0AAE0KNX8</accession>
<keyword evidence="1" id="KW-0175">Coiled coil</keyword>
<evidence type="ECO:0000256" key="2">
    <source>
        <dbReference type="SAM" id="MobiDB-lite"/>
    </source>
</evidence>
<organism evidence="3 4">
    <name type="scientific">Cymbomonas tetramitiformis</name>
    <dbReference type="NCBI Taxonomy" id="36881"/>
    <lineage>
        <taxon>Eukaryota</taxon>
        <taxon>Viridiplantae</taxon>
        <taxon>Chlorophyta</taxon>
        <taxon>Pyramimonadophyceae</taxon>
        <taxon>Pyramimonadales</taxon>
        <taxon>Pyramimonadaceae</taxon>
        <taxon>Cymbomonas</taxon>
    </lineage>
</organism>
<gene>
    <name evidence="3" type="ORF">CYMTET_35597</name>
</gene>
<feature type="region of interest" description="Disordered" evidence="2">
    <location>
        <begin position="419"/>
        <end position="448"/>
    </location>
</feature>
<comment type="caution">
    <text evidence="3">The sequence shown here is derived from an EMBL/GenBank/DDBJ whole genome shotgun (WGS) entry which is preliminary data.</text>
</comment>
<proteinExistence type="predicted"/>
<feature type="coiled-coil region" evidence="1">
    <location>
        <begin position="137"/>
        <end position="164"/>
    </location>
</feature>
<protein>
    <submittedName>
        <fullName evidence="3">Uncharacterized protein</fullName>
    </submittedName>
</protein>
<dbReference type="EMBL" id="LGRX02022860">
    <property type="protein sequence ID" value="KAK3255124.1"/>
    <property type="molecule type" value="Genomic_DNA"/>
</dbReference>
<evidence type="ECO:0000313" key="3">
    <source>
        <dbReference type="EMBL" id="KAK3255124.1"/>
    </source>
</evidence>
<keyword evidence="4" id="KW-1185">Reference proteome</keyword>
<dbReference type="Proteomes" id="UP001190700">
    <property type="component" value="Unassembled WGS sequence"/>
</dbReference>
<sequence>MMQAANNTRPDVIRQVQEELKSEIGRLIRGPTPVPGKESDDPVAAVDKLMSDNPILKAIYDEYMSKPTKRPLHVTATCTLCTDSTERSFSRLLEHVRKDCVSVYGREMSAELRERVQNATDAACMSENVWNALEAFKKEADEERVDVQAQLDRALAELDMLKRQRAAPTAARAILLDEVSGQREEAGVITPVVDEGEGCAVAGEGDFEAEEVGAGPEFVEYFGELDGGGAAVAESGVAVGEFVVDKTFELRAAGDAGDAPVDGLVVFVWRQRGVAELLLGGVDVAAEDAADGVAVGGRGGSGVGGVVVLDAGADEFVSAENVEEERDDELRDEGGEGDLVVCGLAALVVGVRGGVPMRGQVVEEAARGVEGEDDVGEGGGGGGEEVEKGGEVFDVFEEADVEDVGDDGVLLVVSEGEVGRGEVLEDGEGEEEDGADGGGELGVKEGPGLSAHAIEGSVVVGLTVEEMVVGGEEGEEGEEEGEEALNDDEEAPDVGVVLGHCLARSGRTQYIVYTSIGMYI</sequence>
<name>A0AAE0KNX8_9CHLO</name>
<feature type="compositionally biased region" description="Acidic residues" evidence="2">
    <location>
        <begin position="424"/>
        <end position="435"/>
    </location>
</feature>
<feature type="region of interest" description="Disordered" evidence="2">
    <location>
        <begin position="368"/>
        <end position="387"/>
    </location>
</feature>
<reference evidence="3 4" key="1">
    <citation type="journal article" date="2015" name="Genome Biol. Evol.">
        <title>Comparative Genomics of a Bacterivorous Green Alga Reveals Evolutionary Causalities and Consequences of Phago-Mixotrophic Mode of Nutrition.</title>
        <authorList>
            <person name="Burns J.A."/>
            <person name="Paasch A."/>
            <person name="Narechania A."/>
            <person name="Kim E."/>
        </authorList>
    </citation>
    <scope>NUCLEOTIDE SEQUENCE [LARGE SCALE GENOMIC DNA]</scope>
    <source>
        <strain evidence="3 4">PLY_AMNH</strain>
    </source>
</reference>
<dbReference type="AlphaFoldDB" id="A0AAE0KNX8"/>
<evidence type="ECO:0000256" key="1">
    <source>
        <dbReference type="SAM" id="Coils"/>
    </source>
</evidence>